<evidence type="ECO:0000313" key="3">
    <source>
        <dbReference type="Proteomes" id="UP001247542"/>
    </source>
</evidence>
<evidence type="ECO:0000256" key="1">
    <source>
        <dbReference type="SAM" id="Phobius"/>
    </source>
</evidence>
<comment type="caution">
    <text evidence="2">The sequence shown here is derived from an EMBL/GenBank/DDBJ whole genome shotgun (WGS) entry which is preliminary data.</text>
</comment>
<accession>A0ABU3IFQ5</accession>
<proteinExistence type="predicted"/>
<sequence>MGKNKWWLAVAASAVAGAVAGGLNWKLRNQPRLARVNHRGQTVSLSEGVAIASATVGAALVHDPGLSAATAAVTAAGVWDDVDQGRADGEKQAKGLRGHLAALKSGHVSSGAIKAVAITASAAALALERNARSRAAGWWIDAGLDTVIMAGNANLLNLFDLRPTRALKVAALQTPIVARPAPAVAATTAAVVLATARSDARAHTMMGDTGANALGFYLGSGLCKIRSRATRAILAATIAGLVLLSERVSFTQVIDQTPWLRAVDRWGRAQADNSGL</sequence>
<organism evidence="2 3">
    <name type="scientific">Gleimia hominis</name>
    <dbReference type="NCBI Taxonomy" id="595468"/>
    <lineage>
        <taxon>Bacteria</taxon>
        <taxon>Bacillati</taxon>
        <taxon>Actinomycetota</taxon>
        <taxon>Actinomycetes</taxon>
        <taxon>Actinomycetales</taxon>
        <taxon>Actinomycetaceae</taxon>
        <taxon>Gleimia</taxon>
    </lineage>
</organism>
<keyword evidence="1" id="KW-0472">Membrane</keyword>
<keyword evidence="1" id="KW-0812">Transmembrane</keyword>
<dbReference type="Proteomes" id="UP001247542">
    <property type="component" value="Unassembled WGS sequence"/>
</dbReference>
<keyword evidence="3" id="KW-1185">Reference proteome</keyword>
<gene>
    <name evidence="2" type="ORF">QS713_08345</name>
</gene>
<name>A0ABU3IFQ5_9ACTO</name>
<protein>
    <submittedName>
        <fullName evidence="2">Beta-carotene 15,15'-monooxygenase</fullName>
    </submittedName>
</protein>
<feature type="transmembrane region" description="Helical" evidence="1">
    <location>
        <begin position="6"/>
        <end position="25"/>
    </location>
</feature>
<dbReference type="EMBL" id="JASXSX010000005">
    <property type="protein sequence ID" value="MDT3768065.1"/>
    <property type="molecule type" value="Genomic_DNA"/>
</dbReference>
<evidence type="ECO:0000313" key="2">
    <source>
        <dbReference type="EMBL" id="MDT3768065.1"/>
    </source>
</evidence>
<dbReference type="RefSeq" id="WP_313274420.1">
    <property type="nucleotide sequence ID" value="NZ_JASXSX010000005.1"/>
</dbReference>
<reference evidence="2 3" key="1">
    <citation type="submission" date="2023-06" db="EMBL/GenBank/DDBJ databases">
        <title>Draft genome sequence of Gleimia hominis type strain CCUG 57540T.</title>
        <authorList>
            <person name="Salva-Serra F."/>
            <person name="Cardew S."/>
            <person name="Jensie Markopoulos S."/>
            <person name="Ohlen M."/>
            <person name="Inganas E."/>
            <person name="Svensson-Stadler L."/>
            <person name="Moore E.R.B."/>
        </authorList>
    </citation>
    <scope>NUCLEOTIDE SEQUENCE [LARGE SCALE GENOMIC DNA]</scope>
    <source>
        <strain evidence="2 3">CCUG 57540</strain>
    </source>
</reference>
<keyword evidence="1" id="KW-1133">Transmembrane helix</keyword>